<dbReference type="InParanoid" id="A0A672VBX5"/>
<accession>A0A672VBX5</accession>
<dbReference type="Ensembl" id="ENSSHBT00005028514.1">
    <property type="protein sequence ID" value="ENSSHBP00005023963.1"/>
    <property type="gene ID" value="ENSSHBG00005020019.1"/>
</dbReference>
<evidence type="ECO:0000256" key="1">
    <source>
        <dbReference type="ARBA" id="ARBA00023157"/>
    </source>
</evidence>
<dbReference type="PANTHER" id="PTHR16483">
    <property type="entry name" value="GASTROKINE 1"/>
    <property type="match status" value="1"/>
</dbReference>
<dbReference type="SMART" id="SM01039">
    <property type="entry name" value="BRICHOS"/>
    <property type="match status" value="1"/>
</dbReference>
<protein>
    <submittedName>
        <fullName evidence="3">BRICHOS domain containing 5</fullName>
    </submittedName>
</protein>
<keyword evidence="1" id="KW-1015">Disulfide bond</keyword>
<organism evidence="3 4">
    <name type="scientific">Strigops habroptila</name>
    <name type="common">Kakapo</name>
    <dbReference type="NCBI Taxonomy" id="2489341"/>
    <lineage>
        <taxon>Eukaryota</taxon>
        <taxon>Metazoa</taxon>
        <taxon>Chordata</taxon>
        <taxon>Craniata</taxon>
        <taxon>Vertebrata</taxon>
        <taxon>Euteleostomi</taxon>
        <taxon>Archelosauria</taxon>
        <taxon>Archosauria</taxon>
        <taxon>Dinosauria</taxon>
        <taxon>Saurischia</taxon>
        <taxon>Theropoda</taxon>
        <taxon>Coelurosauria</taxon>
        <taxon>Aves</taxon>
        <taxon>Neognathae</taxon>
        <taxon>Neoaves</taxon>
        <taxon>Telluraves</taxon>
        <taxon>Australaves</taxon>
        <taxon>Psittaciformes</taxon>
        <taxon>Psittacidae</taxon>
        <taxon>Strigops</taxon>
    </lineage>
</organism>
<dbReference type="PROSITE" id="PS50869">
    <property type="entry name" value="BRICHOS"/>
    <property type="match status" value="1"/>
</dbReference>
<reference evidence="3" key="3">
    <citation type="submission" date="2025-09" db="UniProtKB">
        <authorList>
            <consortium name="Ensembl"/>
        </authorList>
    </citation>
    <scope>IDENTIFICATION</scope>
</reference>
<dbReference type="AlphaFoldDB" id="A0A672VBX5"/>
<keyword evidence="4" id="KW-1185">Reference proteome</keyword>
<name>A0A672VBX5_STRHB</name>
<dbReference type="Pfam" id="PF04089">
    <property type="entry name" value="BRICHOS"/>
    <property type="match status" value="1"/>
</dbReference>
<dbReference type="Proteomes" id="UP000472266">
    <property type="component" value="Chromosome 5"/>
</dbReference>
<evidence type="ECO:0000313" key="3">
    <source>
        <dbReference type="Ensembl" id="ENSSHBP00005023963.1"/>
    </source>
</evidence>
<reference evidence="3 4" key="1">
    <citation type="submission" date="2019-11" db="EMBL/GenBank/DDBJ databases">
        <title>Strigops habroptila (kakapo) genome, bStrHab1, primary haplotype, v2.</title>
        <authorList>
            <person name="Jarvis E.D."/>
            <person name="Howard J."/>
            <person name="Rhie A."/>
            <person name="Phillippy A."/>
            <person name="Korlach J."/>
            <person name="Digby A."/>
            <person name="Iorns D."/>
            <person name="Eason D."/>
            <person name="Robertson B."/>
            <person name="Raemaekers T."/>
            <person name="Howe K."/>
            <person name="Lewin H."/>
            <person name="Damas J."/>
            <person name="Hastie A."/>
            <person name="Tracey A."/>
            <person name="Chow W."/>
            <person name="Fedrigo O."/>
        </authorList>
    </citation>
    <scope>NUCLEOTIDE SEQUENCE [LARGE SCALE GENOMIC DNA]</scope>
</reference>
<evidence type="ECO:0000259" key="2">
    <source>
        <dbReference type="PROSITE" id="PS50869"/>
    </source>
</evidence>
<gene>
    <name evidence="3" type="primary">BRICD5</name>
</gene>
<feature type="domain" description="BRICHOS" evidence="2">
    <location>
        <begin position="62"/>
        <end position="159"/>
    </location>
</feature>
<evidence type="ECO:0000313" key="4">
    <source>
        <dbReference type="Proteomes" id="UP000472266"/>
    </source>
</evidence>
<dbReference type="InterPro" id="IPR007084">
    <property type="entry name" value="BRICHOS_dom"/>
</dbReference>
<dbReference type="InterPro" id="IPR051772">
    <property type="entry name" value="Gastrokine"/>
</dbReference>
<reference evidence="3" key="2">
    <citation type="submission" date="2025-08" db="UniProtKB">
        <authorList>
            <consortium name="Ensembl"/>
        </authorList>
    </citation>
    <scope>IDENTIFICATION</scope>
</reference>
<sequence length="180" mass="20774">ALRSLPTQTTLRLYGWWHCPSLCAQAGSQLIRLTLQGQQDLPRNQTALVDKSRSTVTYYITSQSNHTAVVLYDGRNGYVCYKPVEQDVCYLKRMDSWDRQALQTPLQTSEQRADQLLHLNNQTKHYQEFLGVLAEGEVDPRGLGEAVQTLCEQTPIFWVRRTEGELCVCFPLHKREVWLF</sequence>
<dbReference type="GeneTree" id="ENSGT00930000150969"/>
<proteinExistence type="predicted"/>
<dbReference type="Gene3D" id="3.30.390.150">
    <property type="match status" value="1"/>
</dbReference>